<dbReference type="Gene3D" id="3.40.50.450">
    <property type="match status" value="1"/>
</dbReference>
<dbReference type="PANTHER" id="PTHR43022">
    <property type="entry name" value="PROTEIN SMF"/>
    <property type="match status" value="1"/>
</dbReference>
<name>A0A0G0Q7N8_9BACT</name>
<dbReference type="Gene3D" id="1.10.10.10">
    <property type="entry name" value="Winged helix-like DNA-binding domain superfamily/Winged helix DNA-binding domain"/>
    <property type="match status" value="1"/>
</dbReference>
<evidence type="ECO:0000256" key="1">
    <source>
        <dbReference type="ARBA" id="ARBA00006525"/>
    </source>
</evidence>
<dbReference type="SUPFAM" id="SSF102405">
    <property type="entry name" value="MCP/YpsA-like"/>
    <property type="match status" value="1"/>
</dbReference>
<dbReference type="PANTHER" id="PTHR43022:SF1">
    <property type="entry name" value="PROTEIN SMF"/>
    <property type="match status" value="1"/>
</dbReference>
<evidence type="ECO:0000313" key="5">
    <source>
        <dbReference type="Proteomes" id="UP000034137"/>
    </source>
</evidence>
<accession>A0A0G0Q7N8</accession>
<dbReference type="Pfam" id="PF02481">
    <property type="entry name" value="DNA_processg_A"/>
    <property type="match status" value="1"/>
</dbReference>
<dbReference type="NCBIfam" id="TIGR00732">
    <property type="entry name" value="dprA"/>
    <property type="match status" value="1"/>
</dbReference>
<sequence length="366" mass="40286">MSENIEAIKYSVALNHFPKFGPVRFKRLTQYFPTPKEAFFAPVKELMAAGIEENIAYEFQAVRLNINPEKIMERMEKEGVRAMLLDDNDYSSRLLKIYNPPPVIYYKGEAKAEELCIGIVGTRKFSAYGKQTTDQLTKELARNGLTIVSGLALGIDALAHFATLEADGRTIAVLGSGLDRQNIYPASNRYLAEKIIAEGGQLISEYPCGTQPLKHHFPQRNRIVSGLSVGVLVIEAAEKSGAIITSKFALEQNREVFAVPGSIFSTVSAGTNQLIKEGAIPVTAANDILTALDLSAATFYIESKKIIPETDEEKTILSFLNSEARHIDELSRLTRLQPSALSSTLMIMEMKGMVKNLGGMQYVLSS</sequence>
<protein>
    <submittedName>
        <fullName evidence="4">Uncharacterized protein</fullName>
    </submittedName>
</protein>
<dbReference type="GO" id="GO:0009294">
    <property type="term" value="P:DNA-mediated transformation"/>
    <property type="evidence" value="ECO:0007669"/>
    <property type="project" value="InterPro"/>
</dbReference>
<dbReference type="InterPro" id="IPR041614">
    <property type="entry name" value="DprA_WH"/>
</dbReference>
<dbReference type="InterPro" id="IPR057666">
    <property type="entry name" value="DrpA_SLOG"/>
</dbReference>
<reference evidence="4 5" key="1">
    <citation type="journal article" date="2015" name="Nature">
        <title>rRNA introns, odd ribosomes, and small enigmatic genomes across a large radiation of phyla.</title>
        <authorList>
            <person name="Brown C.T."/>
            <person name="Hug L.A."/>
            <person name="Thomas B.C."/>
            <person name="Sharon I."/>
            <person name="Castelle C.J."/>
            <person name="Singh A."/>
            <person name="Wilkins M.J."/>
            <person name="Williams K.H."/>
            <person name="Banfield J.F."/>
        </authorList>
    </citation>
    <scope>NUCLEOTIDE SEQUENCE [LARGE SCALE GENOMIC DNA]</scope>
</reference>
<feature type="domain" description="Smf/DprA SLOG" evidence="2">
    <location>
        <begin position="83"/>
        <end position="292"/>
    </location>
</feature>
<dbReference type="InterPro" id="IPR036388">
    <property type="entry name" value="WH-like_DNA-bd_sf"/>
</dbReference>
<feature type="domain" description="DprA winged helix" evidence="3">
    <location>
        <begin position="308"/>
        <end position="359"/>
    </location>
</feature>
<organism evidence="4 5">
    <name type="scientific">Candidatus Falkowbacteria bacterium GW2011_GWF2_39_8</name>
    <dbReference type="NCBI Taxonomy" id="1618642"/>
    <lineage>
        <taxon>Bacteria</taxon>
        <taxon>Candidatus Falkowiibacteriota</taxon>
    </lineage>
</organism>
<dbReference type="Proteomes" id="UP000034137">
    <property type="component" value="Unassembled WGS sequence"/>
</dbReference>
<dbReference type="EMBL" id="LBXO01000010">
    <property type="protein sequence ID" value="KKR33346.1"/>
    <property type="molecule type" value="Genomic_DNA"/>
</dbReference>
<dbReference type="InterPro" id="IPR003488">
    <property type="entry name" value="DprA"/>
</dbReference>
<dbReference type="PATRIC" id="fig|1618642.3.peg.288"/>
<evidence type="ECO:0000313" key="4">
    <source>
        <dbReference type="EMBL" id="KKR33346.1"/>
    </source>
</evidence>
<evidence type="ECO:0000259" key="2">
    <source>
        <dbReference type="Pfam" id="PF02481"/>
    </source>
</evidence>
<dbReference type="Pfam" id="PF17782">
    <property type="entry name" value="WHD_DprA"/>
    <property type="match status" value="1"/>
</dbReference>
<proteinExistence type="inferred from homology"/>
<comment type="similarity">
    <text evidence="1">Belongs to the DprA/Smf family.</text>
</comment>
<evidence type="ECO:0000259" key="3">
    <source>
        <dbReference type="Pfam" id="PF17782"/>
    </source>
</evidence>
<comment type="caution">
    <text evidence="4">The sequence shown here is derived from an EMBL/GenBank/DDBJ whole genome shotgun (WGS) entry which is preliminary data.</text>
</comment>
<gene>
    <name evidence="4" type="ORF">UT64_C0010G0020</name>
</gene>
<dbReference type="AlphaFoldDB" id="A0A0G0Q7N8"/>